<comment type="caution">
    <text evidence="2">The sequence shown here is derived from an EMBL/GenBank/DDBJ whole genome shotgun (WGS) entry which is preliminary data.</text>
</comment>
<protein>
    <submittedName>
        <fullName evidence="2">Uncharacterized protein</fullName>
    </submittedName>
</protein>
<dbReference type="EMBL" id="JADBGQ010000008">
    <property type="protein sequence ID" value="KAG5387325.1"/>
    <property type="molecule type" value="Genomic_DNA"/>
</dbReference>
<evidence type="ECO:0000256" key="1">
    <source>
        <dbReference type="SAM" id="MobiDB-lite"/>
    </source>
</evidence>
<feature type="compositionally biased region" description="Basic and acidic residues" evidence="1">
    <location>
        <begin position="63"/>
        <end position="77"/>
    </location>
</feature>
<accession>A0ABQ7LNY5</accession>
<reference evidence="2 3" key="1">
    <citation type="submission" date="2021-03" db="EMBL/GenBank/DDBJ databases">
        <authorList>
            <person name="King G.J."/>
            <person name="Bancroft I."/>
            <person name="Baten A."/>
            <person name="Bloomfield J."/>
            <person name="Borpatragohain P."/>
            <person name="He Z."/>
            <person name="Irish N."/>
            <person name="Irwin J."/>
            <person name="Liu K."/>
            <person name="Mauleon R.P."/>
            <person name="Moore J."/>
            <person name="Morris R."/>
            <person name="Ostergaard L."/>
            <person name="Wang B."/>
            <person name="Wells R."/>
        </authorList>
    </citation>
    <scope>NUCLEOTIDE SEQUENCE [LARGE SCALE GENOMIC DNA]</scope>
    <source>
        <strain evidence="2">R-o-18</strain>
        <tissue evidence="2">Leaf</tissue>
    </source>
</reference>
<feature type="compositionally biased region" description="Polar residues" evidence="1">
    <location>
        <begin position="43"/>
        <end position="59"/>
    </location>
</feature>
<gene>
    <name evidence="2" type="primary">A09g518990.1_BraROA</name>
    <name evidence="2" type="ORF">IGI04_038795</name>
</gene>
<organism evidence="2 3">
    <name type="scientific">Brassica rapa subsp. trilocularis</name>
    <dbReference type="NCBI Taxonomy" id="1813537"/>
    <lineage>
        <taxon>Eukaryota</taxon>
        <taxon>Viridiplantae</taxon>
        <taxon>Streptophyta</taxon>
        <taxon>Embryophyta</taxon>
        <taxon>Tracheophyta</taxon>
        <taxon>Spermatophyta</taxon>
        <taxon>Magnoliopsida</taxon>
        <taxon>eudicotyledons</taxon>
        <taxon>Gunneridae</taxon>
        <taxon>Pentapetalae</taxon>
        <taxon>rosids</taxon>
        <taxon>malvids</taxon>
        <taxon>Brassicales</taxon>
        <taxon>Brassicaceae</taxon>
        <taxon>Brassiceae</taxon>
        <taxon>Brassica</taxon>
    </lineage>
</organism>
<evidence type="ECO:0000313" key="2">
    <source>
        <dbReference type="EMBL" id="KAG5387325.1"/>
    </source>
</evidence>
<keyword evidence="3" id="KW-1185">Reference proteome</keyword>
<evidence type="ECO:0000313" key="3">
    <source>
        <dbReference type="Proteomes" id="UP000823674"/>
    </source>
</evidence>
<name>A0ABQ7LNY5_BRACM</name>
<feature type="compositionally biased region" description="Basic and acidic residues" evidence="1">
    <location>
        <begin position="32"/>
        <end position="42"/>
    </location>
</feature>
<dbReference type="Proteomes" id="UP000823674">
    <property type="component" value="Chromosome A09"/>
</dbReference>
<sequence length="174" mass="19174">MVEKARKVLCLYMSYVASVLKDKSSKLMTEARGLDDVVKPEPNRQTSPCAGQRHQTSRSAGEPSRDTARELEPSHALEEDDGNGESNANTGVALEWSGSLIHREACSVGSNLKPSAARKELRCPLVSTRERFKWCWFHVGATTQVDISCCGFSHVLAMFVSENNKDSQEISEKG</sequence>
<proteinExistence type="predicted"/>
<feature type="region of interest" description="Disordered" evidence="1">
    <location>
        <begin position="31"/>
        <end position="89"/>
    </location>
</feature>